<dbReference type="Pfam" id="PF06568">
    <property type="entry name" value="YjiS-like"/>
    <property type="match status" value="1"/>
</dbReference>
<evidence type="ECO:0000313" key="3">
    <source>
        <dbReference type="Proteomes" id="UP001220530"/>
    </source>
</evidence>
<protein>
    <submittedName>
        <fullName evidence="2">DUF1127 domain-containing protein</fullName>
    </submittedName>
</protein>
<feature type="domain" description="YjiS-like" evidence="1">
    <location>
        <begin position="6"/>
        <end position="42"/>
    </location>
</feature>
<reference evidence="2 3" key="1">
    <citation type="submission" date="2023-02" db="EMBL/GenBank/DDBJ databases">
        <title>Devosia algicola sp. nov., isolated from the phycosphere of marine algae.</title>
        <authorList>
            <person name="Kim J.M."/>
            <person name="Lee J.K."/>
            <person name="Choi B.J."/>
            <person name="Bayburt H."/>
            <person name="Jeon C.O."/>
        </authorList>
    </citation>
    <scope>NUCLEOTIDE SEQUENCE [LARGE SCALE GENOMIC DNA]</scope>
    <source>
        <strain evidence="2 3">G20-9</strain>
    </source>
</reference>
<name>A0ABY7YLD2_9HYPH</name>
<evidence type="ECO:0000313" key="2">
    <source>
        <dbReference type="EMBL" id="WDR01770.1"/>
    </source>
</evidence>
<evidence type="ECO:0000259" key="1">
    <source>
        <dbReference type="Pfam" id="PF06568"/>
    </source>
</evidence>
<organism evidence="2 3">
    <name type="scientific">Devosia algicola</name>
    <dbReference type="NCBI Taxonomy" id="3026418"/>
    <lineage>
        <taxon>Bacteria</taxon>
        <taxon>Pseudomonadati</taxon>
        <taxon>Pseudomonadota</taxon>
        <taxon>Alphaproteobacteria</taxon>
        <taxon>Hyphomicrobiales</taxon>
        <taxon>Devosiaceae</taxon>
        <taxon>Devosia</taxon>
    </lineage>
</organism>
<dbReference type="RefSeq" id="WP_282218180.1">
    <property type="nucleotide sequence ID" value="NZ_CP118246.1"/>
</dbReference>
<dbReference type="InterPro" id="IPR009506">
    <property type="entry name" value="YjiS-like"/>
</dbReference>
<gene>
    <name evidence="2" type="ORF">PSQ19_13640</name>
</gene>
<sequence length="48" mass="5793">MSFTRIMANYALHRRRRLAALELSDLSERQLRDIGLTRYDIRAAMQRR</sequence>
<proteinExistence type="predicted"/>
<keyword evidence="3" id="KW-1185">Reference proteome</keyword>
<dbReference type="Proteomes" id="UP001220530">
    <property type="component" value="Chromosome"/>
</dbReference>
<accession>A0ABY7YLD2</accession>
<dbReference type="EMBL" id="CP118246">
    <property type="protein sequence ID" value="WDR01770.1"/>
    <property type="molecule type" value="Genomic_DNA"/>
</dbReference>